<dbReference type="Gene3D" id="3.30.1330.30">
    <property type="match status" value="1"/>
</dbReference>
<gene>
    <name evidence="4" type="ORF">HC352_04460</name>
</gene>
<dbReference type="KEGG" id="arca:HC352_04460"/>
<dbReference type="InterPro" id="IPR001537">
    <property type="entry name" value="SpoU_MeTrfase"/>
</dbReference>
<dbReference type="RefSeq" id="WP_168917767.1">
    <property type="nucleotide sequence ID" value="NZ_CP050804.1"/>
</dbReference>
<dbReference type="PANTHER" id="PTHR43191">
    <property type="entry name" value="RRNA METHYLTRANSFERASE 3"/>
    <property type="match status" value="1"/>
</dbReference>
<dbReference type="SUPFAM" id="SSF75217">
    <property type="entry name" value="alpha/beta knot"/>
    <property type="match status" value="1"/>
</dbReference>
<name>A0A6H2ELE8_9ACTO</name>
<feature type="domain" description="tRNA/rRNA methyltransferase SpoU type" evidence="3">
    <location>
        <begin position="129"/>
        <end position="275"/>
    </location>
</feature>
<dbReference type="InterPro" id="IPR051259">
    <property type="entry name" value="rRNA_Methyltransferase"/>
</dbReference>
<evidence type="ECO:0000313" key="5">
    <source>
        <dbReference type="Proteomes" id="UP000502298"/>
    </source>
</evidence>
<dbReference type="CDD" id="cd18095">
    <property type="entry name" value="SpoU-like_rRNA-MTase"/>
    <property type="match status" value="1"/>
</dbReference>
<evidence type="ECO:0000259" key="3">
    <source>
        <dbReference type="Pfam" id="PF00588"/>
    </source>
</evidence>
<keyword evidence="5" id="KW-1185">Reference proteome</keyword>
<dbReference type="GO" id="GO:0008173">
    <property type="term" value="F:RNA methyltransferase activity"/>
    <property type="evidence" value="ECO:0007669"/>
    <property type="project" value="InterPro"/>
</dbReference>
<dbReference type="PANTHER" id="PTHR43191:SF12">
    <property type="entry name" value="RRNA METHYLASE"/>
    <property type="match status" value="1"/>
</dbReference>
<dbReference type="GO" id="GO:0003723">
    <property type="term" value="F:RNA binding"/>
    <property type="evidence" value="ECO:0007669"/>
    <property type="project" value="InterPro"/>
</dbReference>
<sequence>MIIELETLDDPRLVDYTSLTDVALRKSLEAERGLYMAEGDKVIGRAVAAGHTPRSFIMSHRWLSPLEPIIAQATGARDGADVPVYVASEELIEKLTGFHVHRGALAAMNRPALPSLEELIGDNSTARRIVVLENLVNHTNVGAVFRSMAALGFDAVLLTDSASDPLYRRAVRVSMGTVFQVPWTRITHWPSSMQVLKDYGWITASLALRKDAMTLDEFARLPEVQASDSKVALILGTEGDGLSQATISHADHAVIIPMTGNVDSLNVAAAGAVAAWELRVR</sequence>
<evidence type="ECO:0000313" key="4">
    <source>
        <dbReference type="EMBL" id="QJC21827.1"/>
    </source>
</evidence>
<dbReference type="Gene3D" id="3.40.1280.10">
    <property type="match status" value="1"/>
</dbReference>
<dbReference type="AlphaFoldDB" id="A0A6H2ELE8"/>
<dbReference type="Pfam" id="PF00588">
    <property type="entry name" value="SpoU_methylase"/>
    <property type="match status" value="1"/>
</dbReference>
<accession>A0A6H2ELE8</accession>
<dbReference type="Proteomes" id="UP000502298">
    <property type="component" value="Chromosome"/>
</dbReference>
<proteinExistence type="predicted"/>
<evidence type="ECO:0000256" key="1">
    <source>
        <dbReference type="ARBA" id="ARBA00022603"/>
    </source>
</evidence>
<dbReference type="InterPro" id="IPR029064">
    <property type="entry name" value="Ribosomal_eL30-like_sf"/>
</dbReference>
<organism evidence="4 5">
    <name type="scientific">Arcanobacterium buesumense</name>
    <dbReference type="NCBI Taxonomy" id="2722751"/>
    <lineage>
        <taxon>Bacteria</taxon>
        <taxon>Bacillati</taxon>
        <taxon>Actinomycetota</taxon>
        <taxon>Actinomycetes</taxon>
        <taxon>Actinomycetales</taxon>
        <taxon>Actinomycetaceae</taxon>
        <taxon>Arcanobacterium</taxon>
    </lineage>
</organism>
<dbReference type="EMBL" id="CP050804">
    <property type="protein sequence ID" value="QJC21827.1"/>
    <property type="molecule type" value="Genomic_DNA"/>
</dbReference>
<keyword evidence="2 4" id="KW-0808">Transferase</keyword>
<protein>
    <submittedName>
        <fullName evidence="4">RNA methyltransferase</fullName>
    </submittedName>
</protein>
<dbReference type="GO" id="GO:0032259">
    <property type="term" value="P:methylation"/>
    <property type="evidence" value="ECO:0007669"/>
    <property type="project" value="UniProtKB-KW"/>
</dbReference>
<keyword evidence="1 4" id="KW-0489">Methyltransferase</keyword>
<dbReference type="InterPro" id="IPR029026">
    <property type="entry name" value="tRNA_m1G_MTases_N"/>
</dbReference>
<dbReference type="SUPFAM" id="SSF55315">
    <property type="entry name" value="L30e-like"/>
    <property type="match status" value="1"/>
</dbReference>
<evidence type="ECO:0000256" key="2">
    <source>
        <dbReference type="ARBA" id="ARBA00022679"/>
    </source>
</evidence>
<dbReference type="GO" id="GO:0006396">
    <property type="term" value="P:RNA processing"/>
    <property type="evidence" value="ECO:0007669"/>
    <property type="project" value="InterPro"/>
</dbReference>
<dbReference type="InterPro" id="IPR029028">
    <property type="entry name" value="Alpha/beta_knot_MTases"/>
</dbReference>
<reference evidence="4 5" key="1">
    <citation type="submission" date="2020-03" db="EMBL/GenBank/DDBJ databases">
        <title>Complete genome of Arcanobacterium buesumensis sp. nov. strain 2701.</title>
        <authorList>
            <person name="Borowiak M."/>
            <person name="Alssahen M."/>
            <person name="Laemmler C."/>
            <person name="Malorny B."/>
            <person name="Hassan A."/>
            <person name="Prenger-Berninghoff E."/>
            <person name="Ploetz M."/>
            <person name="Abdulmawjood A."/>
        </authorList>
    </citation>
    <scope>NUCLEOTIDE SEQUENCE [LARGE SCALE GENOMIC DNA]</scope>
    <source>
        <strain evidence="4 5">2701</strain>
    </source>
</reference>